<feature type="transmembrane region" description="Helical" evidence="5">
    <location>
        <begin position="89"/>
        <end position="109"/>
    </location>
</feature>
<name>A0ABM1IW52_POLDO</name>
<dbReference type="PANTHER" id="PTHR23291">
    <property type="entry name" value="BAX INHIBITOR-RELATED"/>
    <property type="match status" value="1"/>
</dbReference>
<dbReference type="GeneID" id="107070595"/>
<dbReference type="InterPro" id="IPR006214">
    <property type="entry name" value="Bax_inhibitor_1-related"/>
</dbReference>
<organism evidence="6 7">
    <name type="scientific">Polistes dominula</name>
    <name type="common">European paper wasp</name>
    <name type="synonym">Vespa dominula</name>
    <dbReference type="NCBI Taxonomy" id="743375"/>
    <lineage>
        <taxon>Eukaryota</taxon>
        <taxon>Metazoa</taxon>
        <taxon>Ecdysozoa</taxon>
        <taxon>Arthropoda</taxon>
        <taxon>Hexapoda</taxon>
        <taxon>Insecta</taxon>
        <taxon>Pterygota</taxon>
        <taxon>Neoptera</taxon>
        <taxon>Endopterygota</taxon>
        <taxon>Hymenoptera</taxon>
        <taxon>Apocrita</taxon>
        <taxon>Aculeata</taxon>
        <taxon>Vespoidea</taxon>
        <taxon>Vespidae</taxon>
        <taxon>Polistinae</taxon>
        <taxon>Polistini</taxon>
        <taxon>Polistes</taxon>
    </lineage>
</organism>
<sequence length="299" mass="34517">MQSTNPNEQEIENIIHGPQQLPPLFKGQKIQSGPYTVIVTDDMVAQRERQNQELYRAWLHEQRRREMGDEDYMDNFKDSLVRRNFIKKIFCILALQLIYTTAVVAFFMFVPVAREFMLINWYIWVIALILFTVTYCAIACSECARRQAPNNYICLCLLTLAMSYLAAFVSVFYTIEVVLIALGMTTFVTIAISFIATFTKFDLTMRTGLITIIGLVGIIALFVMVMVMIFTYIKTLHMLIGIIGTLLISMYLFFDVQTIMGGRRIELNPDEVVYATTQIYVDIILLYQYILMLVGLFHD</sequence>
<gene>
    <name evidence="7" type="primary">LOC107070595</name>
</gene>
<dbReference type="Pfam" id="PF01027">
    <property type="entry name" value="Bax1-I"/>
    <property type="match status" value="1"/>
</dbReference>
<proteinExistence type="inferred from homology"/>
<evidence type="ECO:0000256" key="4">
    <source>
        <dbReference type="ARBA" id="ARBA00023136"/>
    </source>
</evidence>
<evidence type="ECO:0000256" key="5">
    <source>
        <dbReference type="RuleBase" id="RU004379"/>
    </source>
</evidence>
<keyword evidence="6" id="KW-1185">Reference proteome</keyword>
<feature type="transmembrane region" description="Helical" evidence="5">
    <location>
        <begin position="152"/>
        <end position="173"/>
    </location>
</feature>
<keyword evidence="2 5" id="KW-0812">Transmembrane</keyword>
<dbReference type="PANTHER" id="PTHR23291:SF127">
    <property type="entry name" value="PROTEIN LIFEGUARD 1-LIKE"/>
    <property type="match status" value="1"/>
</dbReference>
<feature type="transmembrane region" description="Helical" evidence="5">
    <location>
        <begin position="179"/>
        <end position="198"/>
    </location>
</feature>
<protein>
    <submittedName>
        <fullName evidence="7">Protein lifeguard 3-like</fullName>
    </submittedName>
</protein>
<dbReference type="RefSeq" id="XP_015184439.1">
    <property type="nucleotide sequence ID" value="XM_015328953.1"/>
</dbReference>
<comment type="similarity">
    <text evidence="5">Belongs to the BI1 family.</text>
</comment>
<evidence type="ECO:0000256" key="3">
    <source>
        <dbReference type="ARBA" id="ARBA00022989"/>
    </source>
</evidence>
<evidence type="ECO:0000256" key="2">
    <source>
        <dbReference type="ARBA" id="ARBA00022692"/>
    </source>
</evidence>
<feature type="transmembrane region" description="Helical" evidence="5">
    <location>
        <begin position="239"/>
        <end position="260"/>
    </location>
</feature>
<feature type="transmembrane region" description="Helical" evidence="5">
    <location>
        <begin position="121"/>
        <end position="140"/>
    </location>
</feature>
<dbReference type="CDD" id="cd10428">
    <property type="entry name" value="LFG_like"/>
    <property type="match status" value="1"/>
</dbReference>
<feature type="transmembrane region" description="Helical" evidence="5">
    <location>
        <begin position="210"/>
        <end position="233"/>
    </location>
</feature>
<keyword evidence="3 5" id="KW-1133">Transmembrane helix</keyword>
<dbReference type="Proteomes" id="UP000694924">
    <property type="component" value="Unplaced"/>
</dbReference>
<accession>A0ABM1IW52</accession>
<reference evidence="7" key="1">
    <citation type="submission" date="2025-08" db="UniProtKB">
        <authorList>
            <consortium name="RefSeq"/>
        </authorList>
    </citation>
    <scope>IDENTIFICATION</scope>
    <source>
        <tissue evidence="7">Whole body</tissue>
    </source>
</reference>
<comment type="subcellular location">
    <subcellularLocation>
        <location evidence="1">Membrane</location>
        <topology evidence="1">Multi-pass membrane protein</topology>
    </subcellularLocation>
</comment>
<evidence type="ECO:0000256" key="1">
    <source>
        <dbReference type="ARBA" id="ARBA00004141"/>
    </source>
</evidence>
<keyword evidence="4 5" id="KW-0472">Membrane</keyword>
<evidence type="ECO:0000313" key="6">
    <source>
        <dbReference type="Proteomes" id="UP000694924"/>
    </source>
</evidence>
<feature type="transmembrane region" description="Helical" evidence="5">
    <location>
        <begin position="272"/>
        <end position="297"/>
    </location>
</feature>
<evidence type="ECO:0000313" key="7">
    <source>
        <dbReference type="RefSeq" id="XP_015184439.1"/>
    </source>
</evidence>